<dbReference type="AlphaFoldDB" id="A0A804UI92"/>
<dbReference type="InterPro" id="IPR036770">
    <property type="entry name" value="Ankyrin_rpt-contain_sf"/>
</dbReference>
<evidence type="ECO:0000313" key="4">
    <source>
        <dbReference type="Proteomes" id="UP000007305"/>
    </source>
</evidence>
<dbReference type="Gramene" id="Zm00001eb372000_T001">
    <property type="protein sequence ID" value="Zm00001eb372000_P001"/>
    <property type="gene ID" value="Zm00001eb372000"/>
</dbReference>
<keyword evidence="1" id="KW-0040">ANK repeat</keyword>
<dbReference type="PROSITE" id="PS50088">
    <property type="entry name" value="ANK_REPEAT"/>
    <property type="match status" value="1"/>
</dbReference>
<feature type="region of interest" description="Disordered" evidence="2">
    <location>
        <begin position="281"/>
        <end position="317"/>
    </location>
</feature>
<dbReference type="InterPro" id="IPR002110">
    <property type="entry name" value="Ankyrin_rpt"/>
</dbReference>
<organism evidence="3 4">
    <name type="scientific">Zea mays</name>
    <name type="common">Maize</name>
    <dbReference type="NCBI Taxonomy" id="4577"/>
    <lineage>
        <taxon>Eukaryota</taxon>
        <taxon>Viridiplantae</taxon>
        <taxon>Streptophyta</taxon>
        <taxon>Embryophyta</taxon>
        <taxon>Tracheophyta</taxon>
        <taxon>Spermatophyta</taxon>
        <taxon>Magnoliopsida</taxon>
        <taxon>Liliopsida</taxon>
        <taxon>Poales</taxon>
        <taxon>Poaceae</taxon>
        <taxon>PACMAD clade</taxon>
        <taxon>Panicoideae</taxon>
        <taxon>Andropogonodae</taxon>
        <taxon>Andropogoneae</taxon>
        <taxon>Tripsacinae</taxon>
        <taxon>Zea</taxon>
    </lineage>
</organism>
<dbReference type="EnsemblPlants" id="Zm00001eb372000_T001">
    <property type="protein sequence ID" value="Zm00001eb372000_P001"/>
    <property type="gene ID" value="Zm00001eb372000"/>
</dbReference>
<dbReference type="SUPFAM" id="SSF48403">
    <property type="entry name" value="Ankyrin repeat"/>
    <property type="match status" value="1"/>
</dbReference>
<evidence type="ECO:0000256" key="2">
    <source>
        <dbReference type="SAM" id="MobiDB-lite"/>
    </source>
</evidence>
<protein>
    <recommendedName>
        <fullName evidence="5">Ankyrin repeat family protein</fullName>
    </recommendedName>
</protein>
<proteinExistence type="predicted"/>
<evidence type="ECO:0008006" key="5">
    <source>
        <dbReference type="Google" id="ProtNLM"/>
    </source>
</evidence>
<reference evidence="3" key="3">
    <citation type="submission" date="2021-05" db="UniProtKB">
        <authorList>
            <consortium name="EnsemblPlants"/>
        </authorList>
    </citation>
    <scope>IDENTIFICATION</scope>
    <source>
        <strain evidence="3">cv. B73</strain>
    </source>
</reference>
<reference evidence="3" key="2">
    <citation type="submission" date="2019-07" db="EMBL/GenBank/DDBJ databases">
        <authorList>
            <person name="Seetharam A."/>
            <person name="Woodhouse M."/>
            <person name="Cannon E."/>
        </authorList>
    </citation>
    <scope>NUCLEOTIDE SEQUENCE [LARGE SCALE GENOMIC DNA]</scope>
    <source>
        <strain evidence="3">cv. B73</strain>
    </source>
</reference>
<name>A0A804UI92_MAIZE</name>
<evidence type="ECO:0000256" key="1">
    <source>
        <dbReference type="PROSITE-ProRule" id="PRU00023"/>
    </source>
</evidence>
<keyword evidence="4" id="KW-1185">Reference proteome</keyword>
<feature type="compositionally biased region" description="Basic and acidic residues" evidence="2">
    <location>
        <begin position="198"/>
        <end position="208"/>
    </location>
</feature>
<feature type="region of interest" description="Disordered" evidence="2">
    <location>
        <begin position="143"/>
        <end position="208"/>
    </location>
</feature>
<dbReference type="InParanoid" id="A0A804UI92"/>
<evidence type="ECO:0000313" key="3">
    <source>
        <dbReference type="EnsemblPlants" id="Zm00001eb372000_P001"/>
    </source>
</evidence>
<feature type="repeat" description="ANK" evidence="1">
    <location>
        <begin position="112"/>
        <end position="144"/>
    </location>
</feature>
<reference evidence="4" key="1">
    <citation type="journal article" date="2009" name="Science">
        <title>The B73 maize genome: complexity, diversity, and dynamics.</title>
        <authorList>
            <person name="Schnable P.S."/>
            <person name="Ware D."/>
            <person name="Fulton R.S."/>
            <person name="Stein J.C."/>
            <person name="Wei F."/>
            <person name="Pasternak S."/>
            <person name="Liang C."/>
            <person name="Zhang J."/>
            <person name="Fulton L."/>
            <person name="Graves T.A."/>
            <person name="Minx P."/>
            <person name="Reily A.D."/>
            <person name="Courtney L."/>
            <person name="Kruchowski S.S."/>
            <person name="Tomlinson C."/>
            <person name="Strong C."/>
            <person name="Delehaunty K."/>
            <person name="Fronick C."/>
            <person name="Courtney B."/>
            <person name="Rock S.M."/>
            <person name="Belter E."/>
            <person name="Du F."/>
            <person name="Kim K."/>
            <person name="Abbott R.M."/>
            <person name="Cotton M."/>
            <person name="Levy A."/>
            <person name="Marchetto P."/>
            <person name="Ochoa K."/>
            <person name="Jackson S.M."/>
            <person name="Gillam B."/>
            <person name="Chen W."/>
            <person name="Yan L."/>
            <person name="Higginbotham J."/>
            <person name="Cardenas M."/>
            <person name="Waligorski J."/>
            <person name="Applebaum E."/>
            <person name="Phelps L."/>
            <person name="Falcone J."/>
            <person name="Kanchi K."/>
            <person name="Thane T."/>
            <person name="Scimone A."/>
            <person name="Thane N."/>
            <person name="Henke J."/>
            <person name="Wang T."/>
            <person name="Ruppert J."/>
            <person name="Shah N."/>
            <person name="Rotter K."/>
            <person name="Hodges J."/>
            <person name="Ingenthron E."/>
            <person name="Cordes M."/>
            <person name="Kohlberg S."/>
            <person name="Sgro J."/>
            <person name="Delgado B."/>
            <person name="Mead K."/>
            <person name="Chinwalla A."/>
            <person name="Leonard S."/>
            <person name="Crouse K."/>
            <person name="Collura K."/>
            <person name="Kudrna D."/>
            <person name="Currie J."/>
            <person name="He R."/>
            <person name="Angelova A."/>
            <person name="Rajasekar S."/>
            <person name="Mueller T."/>
            <person name="Lomeli R."/>
            <person name="Scara G."/>
            <person name="Ko A."/>
            <person name="Delaney K."/>
            <person name="Wissotski M."/>
            <person name="Lopez G."/>
            <person name="Campos D."/>
            <person name="Braidotti M."/>
            <person name="Ashley E."/>
            <person name="Golser W."/>
            <person name="Kim H."/>
            <person name="Lee S."/>
            <person name="Lin J."/>
            <person name="Dujmic Z."/>
            <person name="Kim W."/>
            <person name="Talag J."/>
            <person name="Zuccolo A."/>
            <person name="Fan C."/>
            <person name="Sebastian A."/>
            <person name="Kramer M."/>
            <person name="Spiegel L."/>
            <person name="Nascimento L."/>
            <person name="Zutavern T."/>
            <person name="Miller B."/>
            <person name="Ambroise C."/>
            <person name="Muller S."/>
            <person name="Spooner W."/>
            <person name="Narechania A."/>
            <person name="Ren L."/>
            <person name="Wei S."/>
            <person name="Kumari S."/>
            <person name="Faga B."/>
            <person name="Levy M.J."/>
            <person name="McMahan L."/>
            <person name="Van Buren P."/>
            <person name="Vaughn M.W."/>
            <person name="Ying K."/>
            <person name="Yeh C.-T."/>
            <person name="Emrich S.J."/>
            <person name="Jia Y."/>
            <person name="Kalyanaraman A."/>
            <person name="Hsia A.-P."/>
            <person name="Barbazuk W.B."/>
            <person name="Baucom R.S."/>
            <person name="Brutnell T.P."/>
            <person name="Carpita N.C."/>
            <person name="Chaparro C."/>
            <person name="Chia J.-M."/>
            <person name="Deragon J.-M."/>
            <person name="Estill J.C."/>
            <person name="Fu Y."/>
            <person name="Jeddeloh J.A."/>
            <person name="Han Y."/>
            <person name="Lee H."/>
            <person name="Li P."/>
            <person name="Lisch D.R."/>
            <person name="Liu S."/>
            <person name="Liu Z."/>
            <person name="Nagel D.H."/>
            <person name="McCann M.C."/>
            <person name="SanMiguel P."/>
            <person name="Myers A.M."/>
            <person name="Nettleton D."/>
            <person name="Nguyen J."/>
            <person name="Penning B.W."/>
            <person name="Ponnala L."/>
            <person name="Schneider K.L."/>
            <person name="Schwartz D.C."/>
            <person name="Sharma A."/>
            <person name="Soderlund C."/>
            <person name="Springer N.M."/>
            <person name="Sun Q."/>
            <person name="Wang H."/>
            <person name="Waterman M."/>
            <person name="Westerman R."/>
            <person name="Wolfgruber T.K."/>
            <person name="Yang L."/>
            <person name="Yu Y."/>
            <person name="Zhang L."/>
            <person name="Zhou S."/>
            <person name="Zhu Q."/>
            <person name="Bennetzen J.L."/>
            <person name="Dawe R.K."/>
            <person name="Jiang J."/>
            <person name="Jiang N."/>
            <person name="Presting G.G."/>
            <person name="Wessler S.R."/>
            <person name="Aluru S."/>
            <person name="Martienssen R.A."/>
            <person name="Clifton S.W."/>
            <person name="McCombie W.R."/>
            <person name="Wing R.A."/>
            <person name="Wilson R.K."/>
        </authorList>
    </citation>
    <scope>NUCLEOTIDE SEQUENCE [LARGE SCALE GENOMIC DNA]</scope>
    <source>
        <strain evidence="4">cv. B73</strain>
    </source>
</reference>
<accession>A0A804UI92</accession>
<feature type="compositionally biased region" description="Basic and acidic residues" evidence="2">
    <location>
        <begin position="143"/>
        <end position="177"/>
    </location>
</feature>
<feature type="region of interest" description="Disordered" evidence="2">
    <location>
        <begin position="223"/>
        <end position="261"/>
    </location>
</feature>
<dbReference type="Proteomes" id="UP000007305">
    <property type="component" value="Chromosome 9"/>
</dbReference>
<dbReference type="Gene3D" id="1.25.40.20">
    <property type="entry name" value="Ankyrin repeat-containing domain"/>
    <property type="match status" value="1"/>
</dbReference>
<sequence length="317" mass="34422">MNGRLHRPILLSSLDAARRAGAGRRHDAAVHLPPPLTTLMSFLEVGNMFRMRWRTARVLRGRQKLFSNEEKILLNKRVPDLEIATSADFCYFKFSFHVLLKHNVDINALDKDGLPAIHKAILSKKAAIINYLLRNSANPFIQDKKPAAEKTTAEKKPKAEKRVPAGKSAGKEDDESKRGRKKGKKSVETSRPHLSSSKWREWSSSEGDRGGLQLVQQWRSWRAGVGSPGDDGARGWASWRAGVGRPSDDGAPGWSGGGRRAGWAVEEDGARGWAALALTARQGGAEEDGARGGPVEEDGAGVGCSGPQADGPPRKSV</sequence>